<gene>
    <name evidence="2" type="ORF">BIT28_10295</name>
</gene>
<evidence type="ECO:0000313" key="3">
    <source>
        <dbReference type="Proteomes" id="UP000186905"/>
    </source>
</evidence>
<organism evidence="2 3">
    <name type="scientific">Photobacterium proteolyticum</name>
    <dbReference type="NCBI Taxonomy" id="1903952"/>
    <lineage>
        <taxon>Bacteria</taxon>
        <taxon>Pseudomonadati</taxon>
        <taxon>Pseudomonadota</taxon>
        <taxon>Gammaproteobacteria</taxon>
        <taxon>Vibrionales</taxon>
        <taxon>Vibrionaceae</taxon>
        <taxon>Photobacterium</taxon>
    </lineage>
</organism>
<dbReference type="InterPro" id="IPR036465">
    <property type="entry name" value="vWFA_dom_sf"/>
</dbReference>
<sequence length="326" mass="36812">MPLPIGTTKDCRLYCDYAQLVKLQSQTTGFTLLPQLKSGTALSGRHTSLFRGRGLNFEELRHYHQGDDIRNLDWKVTLRTGKPHVRCYTEEKDRHVIVCVDQRSNMFFSSVEMMKSVVAAELAALIGWRVLKDNDRIGLVLMQGEQLDWREAQRSQNHWLQRLQMLAEANQSLNVRSDDNSLSGFSALLHLLGRMKLRNTTLIVLSDWTGITEADLNRFKLLQQHNDVLGVMISDPLEHALQPTIIEHQRTGKLPCSFSWTVGNGNKQLHLSQAQLVSASKGLSASQQLKKDQLVNLMAAKHLPLIELDTRGEHLSQFIRAAGGMA</sequence>
<dbReference type="PANTHER" id="PTHR33608:SF12">
    <property type="entry name" value="DUF58 DOMAIN-CONTAINING PROTEIN"/>
    <property type="match status" value="1"/>
</dbReference>
<dbReference type="EMBL" id="MJIL01000099">
    <property type="protein sequence ID" value="OLQ70147.1"/>
    <property type="molecule type" value="Genomic_DNA"/>
</dbReference>
<dbReference type="AlphaFoldDB" id="A0A1Q9G735"/>
<evidence type="ECO:0000259" key="1">
    <source>
        <dbReference type="Pfam" id="PF01882"/>
    </source>
</evidence>
<dbReference type="Pfam" id="PF01882">
    <property type="entry name" value="DUF58"/>
    <property type="match status" value="1"/>
</dbReference>
<dbReference type="OrthoDB" id="9776116at2"/>
<dbReference type="Proteomes" id="UP000186905">
    <property type="component" value="Unassembled WGS sequence"/>
</dbReference>
<reference evidence="2 3" key="1">
    <citation type="submission" date="2016-09" db="EMBL/GenBank/DDBJ databases">
        <title>Photobacterium proteolyticum sp. nov. a protease producing bacterium isolated from ocean sediments of Laizhou Bay.</title>
        <authorList>
            <person name="Li Y."/>
        </authorList>
    </citation>
    <scope>NUCLEOTIDE SEQUENCE [LARGE SCALE GENOMIC DNA]</scope>
    <source>
        <strain evidence="2 3">13-12</strain>
    </source>
</reference>
<feature type="domain" description="DUF58" evidence="1">
    <location>
        <begin position="59"/>
        <end position="241"/>
    </location>
</feature>
<accession>A0A1Q9G735</accession>
<dbReference type="SUPFAM" id="SSF53300">
    <property type="entry name" value="vWA-like"/>
    <property type="match status" value="1"/>
</dbReference>
<keyword evidence="3" id="KW-1185">Reference proteome</keyword>
<protein>
    <submittedName>
        <fullName evidence="2">MoxR protein</fullName>
    </submittedName>
</protein>
<comment type="caution">
    <text evidence="2">The sequence shown here is derived from an EMBL/GenBank/DDBJ whole genome shotgun (WGS) entry which is preliminary data.</text>
</comment>
<evidence type="ECO:0000313" key="2">
    <source>
        <dbReference type="EMBL" id="OLQ70147.1"/>
    </source>
</evidence>
<name>A0A1Q9G735_9GAMM</name>
<dbReference type="InterPro" id="IPR002881">
    <property type="entry name" value="DUF58"/>
</dbReference>
<proteinExistence type="predicted"/>
<dbReference type="STRING" id="1903952.BIT28_10295"/>
<dbReference type="PANTHER" id="PTHR33608">
    <property type="entry name" value="BLL2464 PROTEIN"/>
    <property type="match status" value="1"/>
</dbReference>